<organism evidence="6 7">
    <name type="scientific">Lentzea kristufekii</name>
    <dbReference type="NCBI Taxonomy" id="3095430"/>
    <lineage>
        <taxon>Bacteria</taxon>
        <taxon>Bacillati</taxon>
        <taxon>Actinomycetota</taxon>
        <taxon>Actinomycetes</taxon>
        <taxon>Pseudonocardiales</taxon>
        <taxon>Pseudonocardiaceae</taxon>
        <taxon>Lentzea</taxon>
    </lineage>
</organism>
<proteinExistence type="predicted"/>
<keyword evidence="3" id="KW-0804">Transcription</keyword>
<evidence type="ECO:0000259" key="5">
    <source>
        <dbReference type="PROSITE" id="PS50977"/>
    </source>
</evidence>
<keyword evidence="7" id="KW-1185">Reference proteome</keyword>
<evidence type="ECO:0000256" key="3">
    <source>
        <dbReference type="ARBA" id="ARBA00023163"/>
    </source>
</evidence>
<dbReference type="InterPro" id="IPR001647">
    <property type="entry name" value="HTH_TetR"/>
</dbReference>
<evidence type="ECO:0000256" key="4">
    <source>
        <dbReference type="PROSITE-ProRule" id="PRU00335"/>
    </source>
</evidence>
<evidence type="ECO:0000313" key="6">
    <source>
        <dbReference type="EMBL" id="MDX8049396.1"/>
    </source>
</evidence>
<gene>
    <name evidence="6" type="ORF">SK571_08385</name>
</gene>
<dbReference type="Gene3D" id="1.10.357.10">
    <property type="entry name" value="Tetracycline Repressor, domain 2"/>
    <property type="match status" value="1"/>
</dbReference>
<keyword evidence="2 4" id="KW-0238">DNA-binding</keyword>
<accession>A0ABU4TNG8</accession>
<feature type="domain" description="HTH tetR-type" evidence="5">
    <location>
        <begin position="8"/>
        <end position="68"/>
    </location>
</feature>
<evidence type="ECO:0000256" key="1">
    <source>
        <dbReference type="ARBA" id="ARBA00023015"/>
    </source>
</evidence>
<dbReference type="PANTHER" id="PTHR30055">
    <property type="entry name" value="HTH-TYPE TRANSCRIPTIONAL REGULATOR RUTR"/>
    <property type="match status" value="1"/>
</dbReference>
<dbReference type="InterPro" id="IPR009057">
    <property type="entry name" value="Homeodomain-like_sf"/>
</dbReference>
<dbReference type="Proteomes" id="UP001271792">
    <property type="component" value="Unassembled WGS sequence"/>
</dbReference>
<dbReference type="RefSeq" id="WP_319983450.1">
    <property type="nucleotide sequence ID" value="NZ_JAXAVV010000003.1"/>
</dbReference>
<feature type="DNA-binding region" description="H-T-H motif" evidence="4">
    <location>
        <begin position="31"/>
        <end position="50"/>
    </location>
</feature>
<dbReference type="SUPFAM" id="SSF46689">
    <property type="entry name" value="Homeodomain-like"/>
    <property type="match status" value="1"/>
</dbReference>
<reference evidence="6 7" key="2">
    <citation type="submission" date="2023-11" db="EMBL/GenBank/DDBJ databases">
        <authorList>
            <person name="Lara A.C."/>
            <person name="Chronakova A."/>
        </authorList>
    </citation>
    <scope>NUCLEOTIDE SEQUENCE [LARGE SCALE GENOMIC DNA]</scope>
    <source>
        <strain evidence="6 7">BCCO 10_0798</strain>
    </source>
</reference>
<reference evidence="6 7" key="1">
    <citation type="submission" date="2023-11" db="EMBL/GenBank/DDBJ databases">
        <title>Lentzea sokolovensis, sp. nov., Lentzea kristufkii, sp. nov., and Lentzea miocenensis, sp. nov., rare actinobacteria from Sokolov Coal Basin, Miocene lacustrine sediment, Czech Republic.</title>
        <authorList>
            <person name="Lara A."/>
            <person name="Kotroba L."/>
            <person name="Nouioui I."/>
            <person name="Neumann-Schaal M."/>
            <person name="Mast Y."/>
            <person name="Chronakova A."/>
        </authorList>
    </citation>
    <scope>NUCLEOTIDE SEQUENCE [LARGE SCALE GENOMIC DNA]</scope>
    <source>
        <strain evidence="6 7">BCCO 10_0798</strain>
    </source>
</reference>
<sequence>MTRAATAAATKEKVLAAARELFITSKYEDVKAADIARAAGVAHGLVFHHFGSKQGLYGEVLCSIGREVLDLHVDDPDVPLGKRIRQSHAAHLTYLAAHRDLALNLVLRPWGAEEPFDQVRDDGNRRLCENLGLDFDRPAVRAVLRMYTTAADQLARDYLTSAHPFGVDLVVEMLMTVLAGALRAAGVADPSLEVEQVLAELARP</sequence>
<name>A0ABU4TNG8_9PSEU</name>
<protein>
    <submittedName>
        <fullName evidence="6">Helix-turn-helix domain-containing protein</fullName>
    </submittedName>
</protein>
<dbReference type="PANTHER" id="PTHR30055:SF234">
    <property type="entry name" value="HTH-TYPE TRANSCRIPTIONAL REGULATOR BETI"/>
    <property type="match status" value="1"/>
</dbReference>
<evidence type="ECO:0000313" key="7">
    <source>
        <dbReference type="Proteomes" id="UP001271792"/>
    </source>
</evidence>
<dbReference type="Pfam" id="PF00440">
    <property type="entry name" value="TetR_N"/>
    <property type="match status" value="1"/>
</dbReference>
<keyword evidence="1" id="KW-0805">Transcription regulation</keyword>
<dbReference type="PROSITE" id="PS50977">
    <property type="entry name" value="HTH_TETR_2"/>
    <property type="match status" value="1"/>
</dbReference>
<comment type="caution">
    <text evidence="6">The sequence shown here is derived from an EMBL/GenBank/DDBJ whole genome shotgun (WGS) entry which is preliminary data.</text>
</comment>
<evidence type="ECO:0000256" key="2">
    <source>
        <dbReference type="ARBA" id="ARBA00023125"/>
    </source>
</evidence>
<dbReference type="EMBL" id="JAXAVV010000003">
    <property type="protein sequence ID" value="MDX8049396.1"/>
    <property type="molecule type" value="Genomic_DNA"/>
</dbReference>
<dbReference type="PRINTS" id="PR00455">
    <property type="entry name" value="HTHTETR"/>
</dbReference>
<dbReference type="InterPro" id="IPR050109">
    <property type="entry name" value="HTH-type_TetR-like_transc_reg"/>
</dbReference>